<gene>
    <name evidence="2" type="ORF">EVAR_6344_1</name>
</gene>
<feature type="transmembrane region" description="Helical" evidence="1">
    <location>
        <begin position="94"/>
        <end position="116"/>
    </location>
</feature>
<dbReference type="AlphaFoldDB" id="A0A4C1T8R0"/>
<protein>
    <submittedName>
        <fullName evidence="2">Uncharacterized protein</fullName>
    </submittedName>
</protein>
<sequence length="202" mass="22262">MDEHITMRFSLGDRRAYYAKFRLCAAAVSLLLGRIEPSDGVEKRLLVPRSRSHARLRRNATMSHVFVRAAGVHRFIRHVQPGAAGARLPARRQAVLSVLVLLLLLLLVSPCVRVSTMQVSIIYSKRTHCNCRIASVEISSSASRRTRRTKGLAVDTRNTVKSNIIFTGPSPPRLRRVVFAVSVSASHAVPLCHGDGHVGLPC</sequence>
<name>A0A4C1T8R0_EUMVA</name>
<reference evidence="2 3" key="1">
    <citation type="journal article" date="2019" name="Commun. Biol.">
        <title>The bagworm genome reveals a unique fibroin gene that provides high tensile strength.</title>
        <authorList>
            <person name="Kono N."/>
            <person name="Nakamura H."/>
            <person name="Ohtoshi R."/>
            <person name="Tomita M."/>
            <person name="Numata K."/>
            <person name="Arakawa K."/>
        </authorList>
    </citation>
    <scope>NUCLEOTIDE SEQUENCE [LARGE SCALE GENOMIC DNA]</scope>
</reference>
<organism evidence="2 3">
    <name type="scientific">Eumeta variegata</name>
    <name type="common">Bagworm moth</name>
    <name type="synonym">Eumeta japonica</name>
    <dbReference type="NCBI Taxonomy" id="151549"/>
    <lineage>
        <taxon>Eukaryota</taxon>
        <taxon>Metazoa</taxon>
        <taxon>Ecdysozoa</taxon>
        <taxon>Arthropoda</taxon>
        <taxon>Hexapoda</taxon>
        <taxon>Insecta</taxon>
        <taxon>Pterygota</taxon>
        <taxon>Neoptera</taxon>
        <taxon>Endopterygota</taxon>
        <taxon>Lepidoptera</taxon>
        <taxon>Glossata</taxon>
        <taxon>Ditrysia</taxon>
        <taxon>Tineoidea</taxon>
        <taxon>Psychidae</taxon>
        <taxon>Oiketicinae</taxon>
        <taxon>Eumeta</taxon>
    </lineage>
</organism>
<proteinExistence type="predicted"/>
<evidence type="ECO:0000313" key="3">
    <source>
        <dbReference type="Proteomes" id="UP000299102"/>
    </source>
</evidence>
<keyword evidence="1" id="KW-0472">Membrane</keyword>
<keyword evidence="1" id="KW-1133">Transmembrane helix</keyword>
<evidence type="ECO:0000256" key="1">
    <source>
        <dbReference type="SAM" id="Phobius"/>
    </source>
</evidence>
<keyword evidence="3" id="KW-1185">Reference proteome</keyword>
<dbReference type="Proteomes" id="UP000299102">
    <property type="component" value="Unassembled WGS sequence"/>
</dbReference>
<comment type="caution">
    <text evidence="2">The sequence shown here is derived from an EMBL/GenBank/DDBJ whole genome shotgun (WGS) entry which is preliminary data.</text>
</comment>
<evidence type="ECO:0000313" key="2">
    <source>
        <dbReference type="EMBL" id="GBP10802.1"/>
    </source>
</evidence>
<keyword evidence="1" id="KW-0812">Transmembrane</keyword>
<accession>A0A4C1T8R0</accession>
<dbReference type="EMBL" id="BGZK01000042">
    <property type="protein sequence ID" value="GBP10802.1"/>
    <property type="molecule type" value="Genomic_DNA"/>
</dbReference>